<dbReference type="RefSeq" id="WP_102375813.1">
    <property type="nucleotide sequence ID" value="NZ_JBBNOP010000006.1"/>
</dbReference>
<evidence type="ECO:0000256" key="2">
    <source>
        <dbReference type="ARBA" id="ARBA00022525"/>
    </source>
</evidence>
<keyword evidence="3 6" id="KW-0732">Signal</keyword>
<feature type="transmembrane region" description="Helical" evidence="5">
    <location>
        <begin position="581"/>
        <end position="603"/>
    </location>
</feature>
<dbReference type="NCBIfam" id="TIGR04226">
    <property type="entry name" value="RrgB_K2N_iso_D2"/>
    <property type="match status" value="1"/>
</dbReference>
<dbReference type="NCBIfam" id="NF033902">
    <property type="entry name" value="iso_D2_wall_anc"/>
    <property type="match status" value="1"/>
</dbReference>
<evidence type="ECO:0000259" key="10">
    <source>
        <dbReference type="Pfam" id="PF20623"/>
    </source>
</evidence>
<dbReference type="Pfam" id="PF16555">
    <property type="entry name" value="GramPos_pilinD1"/>
    <property type="match status" value="1"/>
</dbReference>
<dbReference type="InterPro" id="IPR013783">
    <property type="entry name" value="Ig-like_fold"/>
</dbReference>
<dbReference type="SUPFAM" id="SSF49401">
    <property type="entry name" value="Bacterial adhesins"/>
    <property type="match status" value="1"/>
</dbReference>
<feature type="domain" description="Gram-positive cocci surface proteins LPxTG" evidence="7">
    <location>
        <begin position="576"/>
        <end position="607"/>
    </location>
</feature>
<evidence type="ECO:0000313" key="12">
    <source>
        <dbReference type="Proteomes" id="UP001487305"/>
    </source>
</evidence>
<dbReference type="InterPro" id="IPR019931">
    <property type="entry name" value="LPXTG_anchor"/>
</dbReference>
<dbReference type="EMBL" id="JBBNOP010000006">
    <property type="protein sequence ID" value="MEQ3363045.1"/>
    <property type="molecule type" value="Genomic_DNA"/>
</dbReference>
<feature type="domain" description="Gram-positive pilin subunit D1 N-terminal" evidence="8">
    <location>
        <begin position="32"/>
        <end position="185"/>
    </location>
</feature>
<dbReference type="NCBIfam" id="TIGR01167">
    <property type="entry name" value="LPXTG_anchor"/>
    <property type="match status" value="1"/>
</dbReference>
<keyword evidence="5" id="KW-1133">Transmembrane helix</keyword>
<dbReference type="InterPro" id="IPR046473">
    <property type="entry name" value="Sgo0707-like_N2"/>
</dbReference>
<dbReference type="Pfam" id="PF00746">
    <property type="entry name" value="Gram_pos_anchor"/>
    <property type="match status" value="1"/>
</dbReference>
<keyword evidence="4" id="KW-0572">Peptidoglycan-anchor</keyword>
<dbReference type="Gene3D" id="2.60.40.740">
    <property type="match status" value="1"/>
</dbReference>
<dbReference type="Pfam" id="PF17802">
    <property type="entry name" value="SpaA"/>
    <property type="match status" value="2"/>
</dbReference>
<accession>A0ABV1JD77</accession>
<evidence type="ECO:0000256" key="1">
    <source>
        <dbReference type="ARBA" id="ARBA00022512"/>
    </source>
</evidence>
<keyword evidence="12" id="KW-1185">Reference proteome</keyword>
<evidence type="ECO:0000256" key="6">
    <source>
        <dbReference type="SAM" id="SignalP"/>
    </source>
</evidence>
<gene>
    <name evidence="11" type="ORF">AAA083_08660</name>
</gene>
<feature type="domain" description="SpaA-like prealbumin fold" evidence="9">
    <location>
        <begin position="202"/>
        <end position="277"/>
    </location>
</feature>
<dbReference type="InterPro" id="IPR026466">
    <property type="entry name" value="Fim_isopep_form_D2_dom"/>
</dbReference>
<sequence>MKGKRLISMLFAVALTLGLVPAIASAADPIATDLVIHKMQVETGTGLENHDGTELSDFTGTNLEGATPLAGIIFKYWKISDAATPAQMSEIKGLSTIADIEAYVAANPTILTGGTETAASSAAGIVNVNGLAEGKYLFGEVNGAAENVSEYIGVPFLLELPQMKTDGTAYFGTGADALHVYPKNVKKMPGLDVETVNASDARIGGGEFLVQQYNSVTDAYETVTSIGTAGTISLPSGFITLADLPAGQYQLVNTVAPTGYVVDARPVGFTVSAGTITFDSPNSPMASFTPASGTDNPMITIEFNAKPDVSKTEGNGGTEQIGETVTWTVAMDVPVLIKDYVKFGMTDTIDSRLDYIADSVAVSIGSTPLTAGTHYTVDYNTTTRVLSIAFIPASLDAYEGETINVSYGTKINETAIMGEEIPNDVELAFDNNYGHITEPGEIKPPVTPTVWTGGAQFKKVDGSNTAVVLEGAEFKIASDAAGTVFLTWTQDLMDANDLSKFVTPTVGGDITLKSGADGLFEIMGLKGGTYYLVETKAPTYNGTQYNLLRDPAAFEITKTSHEDASAMQVLNNSGLQIPQTGGIGTVLFTIVGVALMGVAIALFRKKKGPAAAE</sequence>
<comment type="caution">
    <text evidence="11">The sequence shown here is derived from an EMBL/GenBank/DDBJ whole genome shotgun (WGS) entry which is preliminary data.</text>
</comment>
<evidence type="ECO:0000256" key="4">
    <source>
        <dbReference type="ARBA" id="ARBA00023088"/>
    </source>
</evidence>
<evidence type="ECO:0000313" key="11">
    <source>
        <dbReference type="EMBL" id="MEQ3363045.1"/>
    </source>
</evidence>
<organism evidence="11 12">
    <name type="scientific">Raoultibacter massiliensis</name>
    <dbReference type="NCBI Taxonomy" id="1852371"/>
    <lineage>
        <taxon>Bacteria</taxon>
        <taxon>Bacillati</taxon>
        <taxon>Actinomycetota</taxon>
        <taxon>Coriobacteriia</taxon>
        <taxon>Eggerthellales</taxon>
        <taxon>Eggerthellaceae</taxon>
        <taxon>Raoultibacter</taxon>
    </lineage>
</organism>
<keyword evidence="1" id="KW-0134">Cell wall</keyword>
<evidence type="ECO:0000256" key="5">
    <source>
        <dbReference type="SAM" id="Phobius"/>
    </source>
</evidence>
<feature type="chain" id="PRO_5047143348" evidence="6">
    <location>
        <begin position="27"/>
        <end position="613"/>
    </location>
</feature>
<proteinExistence type="predicted"/>
<name>A0ABV1JD77_9ACTN</name>
<evidence type="ECO:0000259" key="9">
    <source>
        <dbReference type="Pfam" id="PF17802"/>
    </source>
</evidence>
<keyword evidence="5" id="KW-0812">Transmembrane</keyword>
<evidence type="ECO:0000259" key="8">
    <source>
        <dbReference type="Pfam" id="PF16555"/>
    </source>
</evidence>
<keyword evidence="2" id="KW-0964">Secreted</keyword>
<evidence type="ECO:0000256" key="3">
    <source>
        <dbReference type="ARBA" id="ARBA00022729"/>
    </source>
</evidence>
<feature type="signal peptide" evidence="6">
    <location>
        <begin position="1"/>
        <end position="26"/>
    </location>
</feature>
<keyword evidence="5" id="KW-0472">Membrane</keyword>
<evidence type="ECO:0000259" key="7">
    <source>
        <dbReference type="Pfam" id="PF00746"/>
    </source>
</evidence>
<dbReference type="InterPro" id="IPR041033">
    <property type="entry name" value="SpaA_PFL_dom_1"/>
</dbReference>
<dbReference type="Proteomes" id="UP001487305">
    <property type="component" value="Unassembled WGS sequence"/>
</dbReference>
<dbReference type="InterPro" id="IPR008966">
    <property type="entry name" value="Adhesion_dom_sf"/>
</dbReference>
<dbReference type="InterPro" id="IPR032364">
    <property type="entry name" value="GramPos_pilinD1_N"/>
</dbReference>
<feature type="domain" description="Sgo0707-like N2" evidence="10">
    <location>
        <begin position="319"/>
        <end position="433"/>
    </location>
</feature>
<dbReference type="Pfam" id="PF20623">
    <property type="entry name" value="Sgo0707_N2"/>
    <property type="match status" value="1"/>
</dbReference>
<protein>
    <submittedName>
        <fullName evidence="11">SpaH/EbpB family LPXTG-anchored major pilin</fullName>
    </submittedName>
</protein>
<feature type="domain" description="SpaA-like prealbumin fold" evidence="9">
    <location>
        <begin position="455"/>
        <end position="561"/>
    </location>
</feature>
<dbReference type="Gene3D" id="2.60.40.10">
    <property type="entry name" value="Immunoglobulins"/>
    <property type="match status" value="3"/>
</dbReference>
<reference evidence="11 12" key="1">
    <citation type="submission" date="2024-04" db="EMBL/GenBank/DDBJ databases">
        <title>Human intestinal bacterial collection.</title>
        <authorList>
            <person name="Pauvert C."/>
            <person name="Hitch T.C.A."/>
            <person name="Clavel T."/>
        </authorList>
    </citation>
    <scope>NUCLEOTIDE SEQUENCE [LARGE SCALE GENOMIC DNA]</scope>
    <source>
        <strain evidence="11 12">CLA-KB-H42</strain>
    </source>
</reference>
<dbReference type="InterPro" id="IPR048052">
    <property type="entry name" value="FM1-like"/>
</dbReference>